<evidence type="ECO:0000313" key="1">
    <source>
        <dbReference type="EMBL" id="KAI7984636.1"/>
    </source>
</evidence>
<evidence type="ECO:0000313" key="2">
    <source>
        <dbReference type="Proteomes" id="UP001060215"/>
    </source>
</evidence>
<organism evidence="1 2">
    <name type="scientific">Camellia lanceoleosa</name>
    <dbReference type="NCBI Taxonomy" id="1840588"/>
    <lineage>
        <taxon>Eukaryota</taxon>
        <taxon>Viridiplantae</taxon>
        <taxon>Streptophyta</taxon>
        <taxon>Embryophyta</taxon>
        <taxon>Tracheophyta</taxon>
        <taxon>Spermatophyta</taxon>
        <taxon>Magnoliopsida</taxon>
        <taxon>eudicotyledons</taxon>
        <taxon>Gunneridae</taxon>
        <taxon>Pentapetalae</taxon>
        <taxon>asterids</taxon>
        <taxon>Ericales</taxon>
        <taxon>Theaceae</taxon>
        <taxon>Camellia</taxon>
    </lineage>
</organism>
<reference evidence="1 2" key="1">
    <citation type="journal article" date="2022" name="Plant J.">
        <title>Chromosome-level genome of Camellia lanceoleosa provides a valuable resource for understanding genome evolution and self-incompatibility.</title>
        <authorList>
            <person name="Gong W."/>
            <person name="Xiao S."/>
            <person name="Wang L."/>
            <person name="Liao Z."/>
            <person name="Chang Y."/>
            <person name="Mo W."/>
            <person name="Hu G."/>
            <person name="Li W."/>
            <person name="Zhao G."/>
            <person name="Zhu H."/>
            <person name="Hu X."/>
            <person name="Ji K."/>
            <person name="Xiang X."/>
            <person name="Song Q."/>
            <person name="Yuan D."/>
            <person name="Jin S."/>
            <person name="Zhang L."/>
        </authorList>
    </citation>
    <scope>NUCLEOTIDE SEQUENCE [LARGE SCALE GENOMIC DNA]</scope>
    <source>
        <strain evidence="1">SQ_2022a</strain>
    </source>
</reference>
<protein>
    <submittedName>
        <fullName evidence="1">Glutamate receptor 1.3</fullName>
    </submittedName>
</protein>
<dbReference type="Proteomes" id="UP001060215">
    <property type="component" value="Chromosome 11"/>
</dbReference>
<keyword evidence="1" id="KW-0675">Receptor</keyword>
<name>A0ACC0FB44_9ERIC</name>
<comment type="caution">
    <text evidence="1">The sequence shown here is derived from an EMBL/GenBank/DDBJ whole genome shotgun (WGS) entry which is preliminary data.</text>
</comment>
<keyword evidence="2" id="KW-1185">Reference proteome</keyword>
<sequence length="903" mass="100585">MRMKKNTQVSFLILPVLLSFLTLSNAELDAFAYQSQSSSSNLGGAVSEIKVGVILDMGSWVGKVVHSCIMMAISDFYAVNNHYKPRVVLHTRDSNGEPLLALSAALDIIDNIKVKAMIIGPETSLEEKLLAFLGDKAKVPIISFMTSPCSTHYPYFVQIKSDEITEFKGITDIIGSFGWRNVILVHEDTDCGREILPFLANTFEETGMHIAYMSSISPSATNGQIIEELHKLMTMQTTVYVVHLSPSLASRLFLNVKKLGMMTEGYAWIVTAKTMNLLHSMDSFAIESMQGAFGSKSYILVSGELHNFTLRWKRKFHIQDPSFEVAELNIFGIWAYDAIWALARAVERVKNGSPSALSHHHGDSGGSEPTRKCSMGLNLTDLVNIGASQSGSMLLKEILQSRFVGLSGDFRLMNGRLISEAFEIVNVISRVERRVGFWTSTDGITKQMYPSNSGLEAIVWPGGSTTTPKGWLVRMSGKRLRVGVPPTTRFKELINVNRNPQTNATTVTGFCVDVFNAAIEALQYELPYEFFPFEDANGQMAGTYNDLVYQVYLQKYDAVLGDVTITANRSLYVDFTSTYTDIGIGRVARVDMKKNMWIFLKPLDSDLWLTSAGFFILTGFVVWIIERPINEEFQGSRAQQIGTVLWFSFSTLVFAHREKLLCNLSRFVVIVWLFVVLILTSSYTATLTSLLTVQQIQLASKGDYIGYQGRSLVQGVIVSNLNFKNSSLVPYNSPEEYADALSSGSVDAIIDENPYLKIFLAKYSGSYAMVASESTTNGFGFAFRKGSPLVPEISRAIMQLRENGTLMKIEKAWFNSPSSLVSMQNSSMTNGSHNRLKLDSFGGLFLISGLSSVSALVILLIHSLHQRWHAKVHSFRNLIWEVLVFWVKFLTTKNCLLIDQIPI</sequence>
<gene>
    <name evidence="1" type="ORF">LOK49_LG15G00988</name>
</gene>
<dbReference type="EMBL" id="CM045768">
    <property type="protein sequence ID" value="KAI7984636.1"/>
    <property type="molecule type" value="Genomic_DNA"/>
</dbReference>
<proteinExistence type="predicted"/>
<accession>A0ACC0FB44</accession>